<keyword evidence="2" id="KW-1185">Reference proteome</keyword>
<organism evidence="1 2">
    <name type="scientific">Kitasatospora cystarginea</name>
    <dbReference type="NCBI Taxonomy" id="58350"/>
    <lineage>
        <taxon>Bacteria</taxon>
        <taxon>Bacillati</taxon>
        <taxon>Actinomycetota</taxon>
        <taxon>Actinomycetes</taxon>
        <taxon>Kitasatosporales</taxon>
        <taxon>Streptomycetaceae</taxon>
        <taxon>Kitasatospora</taxon>
    </lineage>
</organism>
<evidence type="ECO:0000313" key="1">
    <source>
        <dbReference type="EMBL" id="GAA2241529.1"/>
    </source>
</evidence>
<proteinExistence type="predicted"/>
<name>A0ABP5QSV2_9ACTN</name>
<dbReference type="EMBL" id="BAAATR010000008">
    <property type="protein sequence ID" value="GAA2241529.1"/>
    <property type="molecule type" value="Genomic_DNA"/>
</dbReference>
<reference evidence="2" key="1">
    <citation type="journal article" date="2019" name="Int. J. Syst. Evol. Microbiol.">
        <title>The Global Catalogue of Microorganisms (GCM) 10K type strain sequencing project: providing services to taxonomists for standard genome sequencing and annotation.</title>
        <authorList>
            <consortium name="The Broad Institute Genomics Platform"/>
            <consortium name="The Broad Institute Genome Sequencing Center for Infectious Disease"/>
            <person name="Wu L."/>
            <person name="Ma J."/>
        </authorList>
    </citation>
    <scope>NUCLEOTIDE SEQUENCE [LARGE SCALE GENOMIC DNA]</scope>
    <source>
        <strain evidence="2">JCM 7356</strain>
    </source>
</reference>
<dbReference type="RefSeq" id="WP_344636273.1">
    <property type="nucleotide sequence ID" value="NZ_BAAATR010000008.1"/>
</dbReference>
<sequence length="46" mass="4846">MRSVDVSNQAPGIRLVARLHIDLCRLASSICPPAAEPLIDTTADAS</sequence>
<accession>A0ABP5QSV2</accession>
<dbReference type="Proteomes" id="UP001500305">
    <property type="component" value="Unassembled WGS sequence"/>
</dbReference>
<protein>
    <submittedName>
        <fullName evidence="1">Uncharacterized protein</fullName>
    </submittedName>
</protein>
<comment type="caution">
    <text evidence="1">The sequence shown here is derived from an EMBL/GenBank/DDBJ whole genome shotgun (WGS) entry which is preliminary data.</text>
</comment>
<dbReference type="InterPro" id="IPR049979">
    <property type="entry name" value="Cys_resp_CS_actino"/>
</dbReference>
<gene>
    <name evidence="1" type="ORF">GCM10010430_23820</name>
</gene>
<evidence type="ECO:0000313" key="2">
    <source>
        <dbReference type="Proteomes" id="UP001500305"/>
    </source>
</evidence>
<dbReference type="NCBIfam" id="NF042934">
    <property type="entry name" value="cis_reg_atten"/>
    <property type="match status" value="1"/>
</dbReference>